<evidence type="ECO:0000313" key="1">
    <source>
        <dbReference type="EMBL" id="GFR13461.1"/>
    </source>
</evidence>
<dbReference type="AlphaFoldDB" id="A0A8X6JNA7"/>
<keyword evidence="2" id="KW-1185">Reference proteome</keyword>
<reference evidence="1" key="1">
    <citation type="submission" date="2020-07" db="EMBL/GenBank/DDBJ databases">
        <title>Multicomponent nature underlies the extraordinary mechanical properties of spider dragline silk.</title>
        <authorList>
            <person name="Kono N."/>
            <person name="Nakamura H."/>
            <person name="Mori M."/>
            <person name="Yoshida Y."/>
            <person name="Ohtoshi R."/>
            <person name="Malay A.D."/>
            <person name="Moran D.A.P."/>
            <person name="Tomita M."/>
            <person name="Numata K."/>
            <person name="Arakawa K."/>
        </authorList>
    </citation>
    <scope>NUCLEOTIDE SEQUENCE</scope>
</reference>
<dbReference type="EMBL" id="BMAO01017115">
    <property type="protein sequence ID" value="GFR13461.1"/>
    <property type="molecule type" value="Genomic_DNA"/>
</dbReference>
<organism evidence="1 2">
    <name type="scientific">Trichonephila clavata</name>
    <name type="common">Joro spider</name>
    <name type="synonym">Nephila clavata</name>
    <dbReference type="NCBI Taxonomy" id="2740835"/>
    <lineage>
        <taxon>Eukaryota</taxon>
        <taxon>Metazoa</taxon>
        <taxon>Ecdysozoa</taxon>
        <taxon>Arthropoda</taxon>
        <taxon>Chelicerata</taxon>
        <taxon>Arachnida</taxon>
        <taxon>Araneae</taxon>
        <taxon>Araneomorphae</taxon>
        <taxon>Entelegynae</taxon>
        <taxon>Araneoidea</taxon>
        <taxon>Nephilidae</taxon>
        <taxon>Trichonephila</taxon>
    </lineage>
</organism>
<accession>A0A8X6JNA7</accession>
<dbReference type="Proteomes" id="UP000887116">
    <property type="component" value="Unassembled WGS sequence"/>
</dbReference>
<sequence>MGTKFDPEDHSFTVKLDNIQIEGSEIRASDASKEARTVRLEEMTSENAFFEVENGLMFAAGRLKKC</sequence>
<evidence type="ECO:0000313" key="2">
    <source>
        <dbReference type="Proteomes" id="UP000887116"/>
    </source>
</evidence>
<protein>
    <submittedName>
        <fullName evidence="1">Uncharacterized protein</fullName>
    </submittedName>
</protein>
<gene>
    <name evidence="1" type="ORF">TNCT_222181</name>
</gene>
<comment type="caution">
    <text evidence="1">The sequence shown here is derived from an EMBL/GenBank/DDBJ whole genome shotgun (WGS) entry which is preliminary data.</text>
</comment>
<dbReference type="OrthoDB" id="10060618at2759"/>
<proteinExistence type="predicted"/>
<name>A0A8X6JNA7_TRICU</name>